<dbReference type="EMBL" id="CP056041">
    <property type="protein sequence ID" value="QKZ16799.1"/>
    <property type="molecule type" value="Genomic_DNA"/>
</dbReference>
<evidence type="ECO:0000313" key="2">
    <source>
        <dbReference type="EMBL" id="AXS67807.1"/>
    </source>
</evidence>
<reference evidence="3 4" key="3">
    <citation type="submission" date="2020-06" db="EMBL/GenBank/DDBJ databases">
        <title>Genome mining for natural products.</title>
        <authorList>
            <person name="Zhang B."/>
            <person name="Shi J."/>
            <person name="Ge H."/>
        </authorList>
    </citation>
    <scope>NUCLEOTIDE SEQUENCE [LARGE SCALE GENOMIC DNA]</scope>
    <source>
        <strain evidence="3 4">NA02069</strain>
    </source>
</reference>
<dbReference type="SUPFAM" id="SSF51735">
    <property type="entry name" value="NAD(P)-binding Rossmann-fold domains"/>
    <property type="match status" value="1"/>
</dbReference>
<dbReference type="PANTHER" id="PTHR43245:SF13">
    <property type="entry name" value="UDP-D-APIOSE_UDP-D-XYLOSE SYNTHASE 2"/>
    <property type="match status" value="1"/>
</dbReference>
<name>A0A346RP10_STRCX</name>
<dbReference type="Gene3D" id="3.40.50.720">
    <property type="entry name" value="NAD(P)-binding Rossmann-like Domain"/>
    <property type="match status" value="1"/>
</dbReference>
<evidence type="ECO:0000259" key="1">
    <source>
        <dbReference type="Pfam" id="PF01370"/>
    </source>
</evidence>
<feature type="domain" description="NAD-dependent epimerase/dehydratase" evidence="1">
    <location>
        <begin position="19"/>
        <end position="236"/>
    </location>
</feature>
<evidence type="ECO:0000313" key="3">
    <source>
        <dbReference type="EMBL" id="QKZ16799.1"/>
    </source>
</evidence>
<sequence>MSGPEKEPDRAAPARRPTLVVGAGGLMGRALCERLRASGAEAVAATRDTPPLVRPDGTPAPALRAAGVVHYLATSVTPGLAETHPERVAADHETFVRTLDALATVENPPLVVLASTGLTVSESGDGRPCTEDAEALPKSAYARAKLALERELLSRSPLVPGMVMRMTNVYGPGHALRRGYGVVAHWLAAVAQGRPLELYGDPDTTRDYLYVGDAVAALAGLGPEAADLPFDVVNIGSGEATTLGRLLGVIREVTDRELTVRLCPGRGFDQPANLLDVDRAHRRLGWRARTPLAVGLERTWRALNGTAVAR</sequence>
<dbReference type="Proteomes" id="UP000509418">
    <property type="component" value="Chromosome"/>
</dbReference>
<proteinExistence type="predicted"/>
<dbReference type="AlphaFoldDB" id="A0A346RP10"/>
<organism evidence="2">
    <name type="scientific">Streptomyces chartreusis</name>
    <dbReference type="NCBI Taxonomy" id="1969"/>
    <lineage>
        <taxon>Bacteria</taxon>
        <taxon>Bacillati</taxon>
        <taxon>Actinomycetota</taxon>
        <taxon>Actinomycetes</taxon>
        <taxon>Kitasatosporales</taxon>
        <taxon>Streptomycetaceae</taxon>
        <taxon>Streptomyces</taxon>
    </lineage>
</organism>
<protein>
    <submittedName>
        <fullName evidence="2">ChaS4</fullName>
    </submittedName>
    <submittedName>
        <fullName evidence="3">NAD-dependent epimerase/dehydratase family protein</fullName>
    </submittedName>
</protein>
<dbReference type="InterPro" id="IPR001509">
    <property type="entry name" value="Epimerase_deHydtase"/>
</dbReference>
<dbReference type="RefSeq" id="WP_176574328.1">
    <property type="nucleotide sequence ID" value="NZ_CBDRGH010000019.1"/>
</dbReference>
<dbReference type="PANTHER" id="PTHR43245">
    <property type="entry name" value="BIFUNCTIONAL POLYMYXIN RESISTANCE PROTEIN ARNA"/>
    <property type="match status" value="1"/>
</dbReference>
<dbReference type="EMBL" id="MH540322">
    <property type="protein sequence ID" value="AXS67807.1"/>
    <property type="molecule type" value="Genomic_DNA"/>
</dbReference>
<accession>A0A346RP10</accession>
<dbReference type="InterPro" id="IPR050177">
    <property type="entry name" value="Lipid_A_modif_metabolic_enz"/>
</dbReference>
<dbReference type="Pfam" id="PF01370">
    <property type="entry name" value="Epimerase"/>
    <property type="match status" value="1"/>
</dbReference>
<reference evidence="2" key="2">
    <citation type="submission" date="2018-06" db="EMBL/GenBank/DDBJ databases">
        <authorList>
            <person name="Zhirakovskaya E."/>
        </authorList>
    </citation>
    <scope>NUCLEOTIDE SEQUENCE</scope>
    <source>
        <strain evidence="2">NA02069</strain>
    </source>
</reference>
<evidence type="ECO:0000313" key="4">
    <source>
        <dbReference type="Proteomes" id="UP000509418"/>
    </source>
</evidence>
<gene>
    <name evidence="3" type="ORF">HUT05_05080</name>
</gene>
<keyword evidence="4" id="KW-1185">Reference proteome</keyword>
<reference evidence="2" key="1">
    <citation type="journal article" date="2018" name="J. Am. Chem. Soc.">
        <title>Molecular Basis for the Final Oxidative Rearrangement Steps in Chartreusin Biosynthesis.</title>
        <authorList>
            <person name="Wang Y.S."/>
            <person name="Zhang B."/>
            <person name="Zhu J."/>
            <person name="Yang C.L."/>
            <person name="Guo Y."/>
            <person name="Liu C.L."/>
            <person name="Liu F."/>
            <person name="Huang H."/>
            <person name="Zhao S."/>
            <person name="Liang Y."/>
            <person name="Jiao R.H."/>
            <person name="Tan R.X."/>
            <person name="Ge H.M."/>
        </authorList>
    </citation>
    <scope>NUCLEOTIDE SEQUENCE</scope>
    <source>
        <strain evidence="2">NA02069</strain>
    </source>
</reference>
<dbReference type="InterPro" id="IPR036291">
    <property type="entry name" value="NAD(P)-bd_dom_sf"/>
</dbReference>